<accession>A0A6J7XQI8</accession>
<feature type="domain" description="Amine oxidase" evidence="5">
    <location>
        <begin position="15"/>
        <end position="341"/>
    </location>
</feature>
<dbReference type="InterPro" id="IPR036188">
    <property type="entry name" value="FAD/NAD-bd_sf"/>
</dbReference>
<evidence type="ECO:0000256" key="2">
    <source>
        <dbReference type="ARBA" id="ARBA00037217"/>
    </source>
</evidence>
<dbReference type="EMBL" id="CAFBSG010000004">
    <property type="protein sequence ID" value="CAB5239640.1"/>
    <property type="molecule type" value="Genomic_DNA"/>
</dbReference>
<gene>
    <name evidence="6" type="ORF">UFOPK3554_00394</name>
</gene>
<reference evidence="6" key="1">
    <citation type="submission" date="2020-05" db="EMBL/GenBank/DDBJ databases">
        <authorList>
            <person name="Chiriac C."/>
            <person name="Salcher M."/>
            <person name="Ghai R."/>
            <person name="Kavagutti S V."/>
        </authorList>
    </citation>
    <scope>NUCLEOTIDE SEQUENCE</scope>
</reference>
<name>A0A6J7XQI8_9ZZZZ</name>
<proteinExistence type="predicted"/>
<dbReference type="GO" id="GO:0005829">
    <property type="term" value="C:cytosol"/>
    <property type="evidence" value="ECO:0007669"/>
    <property type="project" value="TreeGrafter"/>
</dbReference>
<dbReference type="PANTHER" id="PTHR10668:SF103">
    <property type="entry name" value="PYRIDINE NUCLEOTIDE-DISULFIDE OXIDOREDUCTASE DOMAIN-CONTAINING PROTEIN 2"/>
    <property type="match status" value="1"/>
</dbReference>
<dbReference type="Pfam" id="PF01593">
    <property type="entry name" value="Amino_oxidase"/>
    <property type="match status" value="1"/>
</dbReference>
<organism evidence="6">
    <name type="scientific">freshwater metagenome</name>
    <dbReference type="NCBI Taxonomy" id="449393"/>
    <lineage>
        <taxon>unclassified sequences</taxon>
        <taxon>metagenomes</taxon>
        <taxon>ecological metagenomes</taxon>
    </lineage>
</organism>
<protein>
    <recommendedName>
        <fullName evidence="4">Pyridine nucleotide-disulfide oxidoreductase domain-containing protein 2</fullName>
    </recommendedName>
</protein>
<dbReference type="SUPFAM" id="SSF51905">
    <property type="entry name" value="FAD/NAD(P)-binding domain"/>
    <property type="match status" value="1"/>
</dbReference>
<dbReference type="AlphaFoldDB" id="A0A6J7XQI8"/>
<comment type="subunit">
    <text evidence="3">Interacts with COX5B; this interaction may contribute to localize PYROXD2 to the inner face of the inner mitochondrial membrane.</text>
</comment>
<dbReference type="Gene3D" id="3.50.50.60">
    <property type="entry name" value="FAD/NAD(P)-binding domain"/>
    <property type="match status" value="2"/>
</dbReference>
<comment type="function">
    <text evidence="2">Probable oxidoreductase that may play a role as regulator of mitochondrial function.</text>
</comment>
<dbReference type="GO" id="GO:0016491">
    <property type="term" value="F:oxidoreductase activity"/>
    <property type="evidence" value="ECO:0007669"/>
    <property type="project" value="InterPro"/>
</dbReference>
<dbReference type="GO" id="GO:0005759">
    <property type="term" value="C:mitochondrial matrix"/>
    <property type="evidence" value="ECO:0007669"/>
    <property type="project" value="UniProtKB-SubCell"/>
</dbReference>
<sequence>MKYDVIIMGGGHNSLVAATYLGKAGKKVLVLEAQAEIGGATTSVRAFPDFDARLSRYSYLVSLLPDQIIKDLGLNFSAISRDVSSYTPYVRNSEHRGLLVSRTWDDRSAESFESLTGSRIEAQSWIDFYEEISRAATMIAPTLLEPLPTRAELRKRVASDHFWSSMIENPIGQIISQTFEDDIVRGVVLTDGLIGTFASAFDIQANICFLYHLIGNGTGEWKVPKGGMGALVSELQRVAIGAGVHIQCNSEIVGIESETYGINVETVNGEKFSADFLLSNAAPSVLKKLVGEKQEPFLAGSQLKVNMLLERLPRLKSGVDPKLAFAGTFHVNESFDQLEKAFMQARSGELPIDAPSEMYCHTLTDPTILSPELIEKGFHTLTLFGLHTPAELFDENNEMQRSQALKLALTGLDNFLDEPIESVIAKALDGSLCIEVKSPIDLESAIGLPRGNIFHKDLEFPFREEDSQPAWGVETDNPRIFTCGAGSVRGGGVSGIPGHNAAMAILSRG</sequence>
<dbReference type="InterPro" id="IPR002937">
    <property type="entry name" value="Amino_oxidase"/>
</dbReference>
<evidence type="ECO:0000256" key="3">
    <source>
        <dbReference type="ARBA" id="ARBA00038825"/>
    </source>
</evidence>
<evidence type="ECO:0000256" key="1">
    <source>
        <dbReference type="ARBA" id="ARBA00004305"/>
    </source>
</evidence>
<dbReference type="PANTHER" id="PTHR10668">
    <property type="entry name" value="PHYTOENE DEHYDROGENASE"/>
    <property type="match status" value="1"/>
</dbReference>
<evidence type="ECO:0000256" key="4">
    <source>
        <dbReference type="ARBA" id="ARBA00040298"/>
    </source>
</evidence>
<comment type="subcellular location">
    <subcellularLocation>
        <location evidence="1">Mitochondrion matrix</location>
    </subcellularLocation>
</comment>
<evidence type="ECO:0000259" key="5">
    <source>
        <dbReference type="Pfam" id="PF01593"/>
    </source>
</evidence>
<evidence type="ECO:0000313" key="6">
    <source>
        <dbReference type="EMBL" id="CAB5239640.1"/>
    </source>
</evidence>